<name>A0A3M6UKI9_POCDA</name>
<evidence type="ECO:0008006" key="3">
    <source>
        <dbReference type="Google" id="ProtNLM"/>
    </source>
</evidence>
<gene>
    <name evidence="1" type="ORF">pdam_00022954</name>
</gene>
<comment type="caution">
    <text evidence="1">The sequence shown here is derived from an EMBL/GenBank/DDBJ whole genome shotgun (WGS) entry which is preliminary data.</text>
</comment>
<accession>A0A3M6UKI9</accession>
<evidence type="ECO:0000313" key="1">
    <source>
        <dbReference type="EMBL" id="RMX53898.1"/>
    </source>
</evidence>
<dbReference type="AlphaFoldDB" id="A0A3M6UKI9"/>
<proteinExistence type="predicted"/>
<reference evidence="1 2" key="1">
    <citation type="journal article" date="2018" name="Sci. Rep.">
        <title>Comparative analysis of the Pocillopora damicornis genome highlights role of immune system in coral evolution.</title>
        <authorList>
            <person name="Cunning R."/>
            <person name="Bay R.A."/>
            <person name="Gillette P."/>
            <person name="Baker A.C."/>
            <person name="Traylor-Knowles N."/>
        </authorList>
    </citation>
    <scope>NUCLEOTIDE SEQUENCE [LARGE SCALE GENOMIC DNA]</scope>
    <source>
        <strain evidence="1">RSMAS</strain>
        <tissue evidence="1">Whole animal</tissue>
    </source>
</reference>
<sequence>MDEHQIFDSTLLEPHKNLKIHLHKYSTTAHTISNDFLKRIEELPTIAAYLKSDRFKPRPINNKMAKFK</sequence>
<keyword evidence="2" id="KW-1185">Reference proteome</keyword>
<organism evidence="1 2">
    <name type="scientific">Pocillopora damicornis</name>
    <name type="common">Cauliflower coral</name>
    <name type="synonym">Millepora damicornis</name>
    <dbReference type="NCBI Taxonomy" id="46731"/>
    <lineage>
        <taxon>Eukaryota</taxon>
        <taxon>Metazoa</taxon>
        <taxon>Cnidaria</taxon>
        <taxon>Anthozoa</taxon>
        <taxon>Hexacorallia</taxon>
        <taxon>Scleractinia</taxon>
        <taxon>Astrocoeniina</taxon>
        <taxon>Pocilloporidae</taxon>
        <taxon>Pocillopora</taxon>
    </lineage>
</organism>
<dbReference type="SUPFAM" id="SSF47616">
    <property type="entry name" value="GST C-terminal domain-like"/>
    <property type="match status" value="1"/>
</dbReference>
<evidence type="ECO:0000313" key="2">
    <source>
        <dbReference type="Proteomes" id="UP000275408"/>
    </source>
</evidence>
<dbReference type="Gene3D" id="1.20.1050.130">
    <property type="match status" value="1"/>
</dbReference>
<dbReference type="EMBL" id="RCHS01001382">
    <property type="protein sequence ID" value="RMX53898.1"/>
    <property type="molecule type" value="Genomic_DNA"/>
</dbReference>
<dbReference type="OrthoDB" id="4951845at2759"/>
<protein>
    <recommendedName>
        <fullName evidence="3">GST C-terminal domain-containing protein</fullName>
    </recommendedName>
</protein>
<dbReference type="InterPro" id="IPR036282">
    <property type="entry name" value="Glutathione-S-Trfase_C_sf"/>
</dbReference>
<dbReference type="Proteomes" id="UP000275408">
    <property type="component" value="Unassembled WGS sequence"/>
</dbReference>